<gene>
    <name evidence="4" type="ORF">E1298_11875</name>
</gene>
<dbReference type="FunFam" id="3.40.605.10:FF:000063">
    <property type="entry name" value="Succinate-semialdehyde dehydrogenase, mitochondrial"/>
    <property type="match status" value="1"/>
</dbReference>
<comment type="caution">
    <text evidence="4">The sequence shown here is derived from an EMBL/GenBank/DDBJ whole genome shotgun (WGS) entry which is preliminary data.</text>
</comment>
<dbReference type="Gene3D" id="3.40.309.10">
    <property type="entry name" value="Aldehyde Dehydrogenase, Chain A, domain 2"/>
    <property type="match status" value="1"/>
</dbReference>
<dbReference type="FunFam" id="3.40.309.10:FF:000004">
    <property type="entry name" value="Succinate-semialdehyde dehydrogenase I"/>
    <property type="match status" value="1"/>
</dbReference>
<dbReference type="SUPFAM" id="SSF53720">
    <property type="entry name" value="ALDH-like"/>
    <property type="match status" value="1"/>
</dbReference>
<reference evidence="4 5" key="1">
    <citation type="submission" date="2019-03" db="EMBL/GenBank/DDBJ databases">
        <title>Draft genome sequences of novel Actinobacteria.</title>
        <authorList>
            <person name="Sahin N."/>
            <person name="Ay H."/>
            <person name="Saygin H."/>
        </authorList>
    </citation>
    <scope>NUCLEOTIDE SEQUENCE [LARGE SCALE GENOMIC DNA]</scope>
    <source>
        <strain evidence="4 5">H3C3</strain>
    </source>
</reference>
<dbReference type="PANTHER" id="PTHR43353:SF5">
    <property type="entry name" value="SUCCINATE-SEMIALDEHYDE DEHYDROGENASE, MITOCHONDRIAL"/>
    <property type="match status" value="1"/>
</dbReference>
<comment type="similarity">
    <text evidence="1">Belongs to the aldehyde dehydrogenase family.</text>
</comment>
<evidence type="ECO:0000259" key="3">
    <source>
        <dbReference type="Pfam" id="PF00171"/>
    </source>
</evidence>
<keyword evidence="5" id="KW-1185">Reference proteome</keyword>
<feature type="domain" description="Aldehyde dehydrogenase" evidence="3">
    <location>
        <begin position="16"/>
        <end position="484"/>
    </location>
</feature>
<dbReference type="Pfam" id="PF00171">
    <property type="entry name" value="Aldedh"/>
    <property type="match status" value="1"/>
</dbReference>
<evidence type="ECO:0000256" key="1">
    <source>
        <dbReference type="ARBA" id="ARBA00009986"/>
    </source>
</evidence>
<dbReference type="InterPro" id="IPR050740">
    <property type="entry name" value="Aldehyde_DH_Superfamily"/>
</dbReference>
<dbReference type="CDD" id="cd07103">
    <property type="entry name" value="ALDH_F5_SSADH_GabD"/>
    <property type="match status" value="1"/>
</dbReference>
<dbReference type="InterPro" id="IPR016163">
    <property type="entry name" value="Ald_DH_C"/>
</dbReference>
<dbReference type="PANTHER" id="PTHR43353">
    <property type="entry name" value="SUCCINATE-SEMIALDEHYDE DEHYDROGENASE, MITOCHONDRIAL"/>
    <property type="match status" value="1"/>
</dbReference>
<dbReference type="AlphaFoldDB" id="A0A4R5C3N1"/>
<dbReference type="OrthoDB" id="6882680at2"/>
<evidence type="ECO:0000256" key="2">
    <source>
        <dbReference type="ARBA" id="ARBA00023002"/>
    </source>
</evidence>
<dbReference type="EMBL" id="SMKU01000044">
    <property type="protein sequence ID" value="TDD91484.1"/>
    <property type="molecule type" value="Genomic_DNA"/>
</dbReference>
<evidence type="ECO:0000313" key="4">
    <source>
        <dbReference type="EMBL" id="TDD91484.1"/>
    </source>
</evidence>
<dbReference type="InterPro" id="IPR016162">
    <property type="entry name" value="Ald_DH_N"/>
</dbReference>
<dbReference type="InterPro" id="IPR015590">
    <property type="entry name" value="Aldehyde_DH_dom"/>
</dbReference>
<dbReference type="PROSITE" id="PS00070">
    <property type="entry name" value="ALDEHYDE_DEHYDR_CYS"/>
    <property type="match status" value="1"/>
</dbReference>
<name>A0A4R5C3N1_9ACTN</name>
<dbReference type="Gene3D" id="3.40.605.10">
    <property type="entry name" value="Aldehyde Dehydrogenase, Chain A, domain 1"/>
    <property type="match status" value="1"/>
</dbReference>
<dbReference type="InterPro" id="IPR016160">
    <property type="entry name" value="Ald_DH_CS_CYS"/>
</dbReference>
<dbReference type="RefSeq" id="WP_131892327.1">
    <property type="nucleotide sequence ID" value="NZ_SMKU01000044.1"/>
</dbReference>
<protein>
    <submittedName>
        <fullName evidence="4">NAD-dependent succinate-semialdehyde dehydrogenase</fullName>
    </submittedName>
</protein>
<proteinExistence type="inferred from homology"/>
<sequence>MPVDPSTATLLIDGEWRAGASAFEVVDPATLEVVARAADAGPQEALAALDAACAAAPSWRETTAEDRATRLRAAASRVRARADELAALMTGENGKPLHEARGEIMGSARMLDWAAEEGRRADGRVTARAAGGPGLVLRSPVGPALAITPWNFPASMLVRKVALALAAGCPVIVKPAEQTPMIGTELVRLIAEAGELPPGVLQSITTTRPAEVVGALLADPRLRKVSFTGSTDVGLSLIRATEGHLRRTSLELGGHSPAIVFDDADLPAAAAAAAAAKFANAGQSCIAVNRLFVQRGVYEAFLPLLLERVAALRPGHGADEGTTLGPLIDFAGLDKVERHVADAVKRGATVAAGGRRWTPPPGEGARPGLTGAFYEPTVLTGADDSMLISSEETFGPVLPVYLFDDDDEAIERANATEYGLAAYVFGSGLARVWRAVDRLEFGIVAVNDAAPVRPELPFGGMKNSGQEREGGSEGIDAYLETKSVSMKL</sequence>
<accession>A0A4R5C3N1</accession>
<organism evidence="4 5">
    <name type="scientific">Actinomadura rubrisoli</name>
    <dbReference type="NCBI Taxonomy" id="2530368"/>
    <lineage>
        <taxon>Bacteria</taxon>
        <taxon>Bacillati</taxon>
        <taxon>Actinomycetota</taxon>
        <taxon>Actinomycetes</taxon>
        <taxon>Streptosporangiales</taxon>
        <taxon>Thermomonosporaceae</taxon>
        <taxon>Actinomadura</taxon>
    </lineage>
</organism>
<evidence type="ECO:0000313" key="5">
    <source>
        <dbReference type="Proteomes" id="UP000294513"/>
    </source>
</evidence>
<dbReference type="GO" id="GO:0016620">
    <property type="term" value="F:oxidoreductase activity, acting on the aldehyde or oxo group of donors, NAD or NADP as acceptor"/>
    <property type="evidence" value="ECO:0007669"/>
    <property type="project" value="InterPro"/>
</dbReference>
<dbReference type="InterPro" id="IPR016161">
    <property type="entry name" value="Ald_DH/histidinol_DH"/>
</dbReference>
<dbReference type="Proteomes" id="UP000294513">
    <property type="component" value="Unassembled WGS sequence"/>
</dbReference>
<keyword evidence="2" id="KW-0560">Oxidoreductase</keyword>